<dbReference type="Proteomes" id="UP000005307">
    <property type="component" value="Chromosome"/>
</dbReference>
<dbReference type="HOGENOM" id="CLU_174756_0_0_5"/>
<dbReference type="KEGG" id="oat:OAN307_c05100"/>
<protein>
    <submittedName>
        <fullName evidence="1">Uncharacterized protein</fullName>
    </submittedName>
</protein>
<organism evidence="1 2">
    <name type="scientific">Octadecabacter antarcticus 307</name>
    <dbReference type="NCBI Taxonomy" id="391626"/>
    <lineage>
        <taxon>Bacteria</taxon>
        <taxon>Pseudomonadati</taxon>
        <taxon>Pseudomonadota</taxon>
        <taxon>Alphaproteobacteria</taxon>
        <taxon>Rhodobacterales</taxon>
        <taxon>Roseobacteraceae</taxon>
        <taxon>Octadecabacter</taxon>
    </lineage>
</organism>
<evidence type="ECO:0000313" key="1">
    <source>
        <dbReference type="EMBL" id="AGI66248.1"/>
    </source>
</evidence>
<gene>
    <name evidence="1" type="ORF">OAN307_c05100</name>
</gene>
<accession>M9R3B5</accession>
<sequence>MHKSAAKIKTPRRMARALKPAKLIGTWFAESIRASGQNRANRPLSLIALQSTAGQREHMTASDKCTNLIKYVLLCRSHPHKSFAALPNFGRMGFSCRLRHSLLSIAST</sequence>
<reference evidence="1 2" key="1">
    <citation type="journal article" date="2013" name="PLoS ONE">
        <title>Poles Apart: Arctic and Antarctic Octadecabacter strains Share High Genome Plasticity and a New Type of Xanthorhodopsin.</title>
        <authorList>
            <person name="Vollmers J."/>
            <person name="Voget S."/>
            <person name="Dietrich S."/>
            <person name="Gollnow K."/>
            <person name="Smits M."/>
            <person name="Meyer K."/>
            <person name="Brinkhoff T."/>
            <person name="Simon M."/>
            <person name="Daniel R."/>
        </authorList>
    </citation>
    <scope>NUCLEOTIDE SEQUENCE [LARGE SCALE GENOMIC DNA]</scope>
    <source>
        <strain evidence="1 2">307</strain>
    </source>
</reference>
<name>M9R3B5_9RHOB</name>
<keyword evidence="2" id="KW-1185">Reference proteome</keyword>
<dbReference type="EMBL" id="CP003740">
    <property type="protein sequence ID" value="AGI66248.1"/>
    <property type="molecule type" value="Genomic_DNA"/>
</dbReference>
<proteinExistence type="predicted"/>
<dbReference type="AlphaFoldDB" id="M9R3B5"/>
<evidence type="ECO:0000313" key="2">
    <source>
        <dbReference type="Proteomes" id="UP000005307"/>
    </source>
</evidence>